<accession>A0A1R0GXX4</accession>
<proteinExistence type="predicted"/>
<dbReference type="GO" id="GO:0003677">
    <property type="term" value="F:DNA binding"/>
    <property type="evidence" value="ECO:0007669"/>
    <property type="project" value="TreeGrafter"/>
</dbReference>
<feature type="region of interest" description="Disordered" evidence="1">
    <location>
        <begin position="84"/>
        <end position="117"/>
    </location>
</feature>
<dbReference type="PANTHER" id="PTHR28027:SF1">
    <property type="entry name" value="CAMP INDEPENDENT REGULATORY PROTEIN (AFU_ORTHOLOGUE AFUA_3G09640)"/>
    <property type="match status" value="1"/>
</dbReference>
<dbReference type="AlphaFoldDB" id="A0A1R0GXX4"/>
<name>A0A1R0GXX4_9FUNG</name>
<dbReference type="PANTHER" id="PTHR28027">
    <property type="entry name" value="TRANSCRIPTIONAL REGULATOR MIT1"/>
    <property type="match status" value="1"/>
</dbReference>
<reference evidence="2 3" key="1">
    <citation type="journal article" date="2016" name="Mol. Biol. Evol.">
        <title>Genome-Wide Survey of Gut Fungi (Harpellales) Reveals the First Horizontally Transferred Ubiquitin Gene from a Mosquito Host.</title>
        <authorList>
            <person name="Wang Y."/>
            <person name="White M.M."/>
            <person name="Kvist S."/>
            <person name="Moncalvo J.M."/>
        </authorList>
    </citation>
    <scope>NUCLEOTIDE SEQUENCE [LARGE SCALE GENOMIC DNA]</scope>
    <source>
        <strain evidence="2 3">ALG-7-W6</strain>
    </source>
</reference>
<organism evidence="2 3">
    <name type="scientific">Smittium mucronatum</name>
    <dbReference type="NCBI Taxonomy" id="133383"/>
    <lineage>
        <taxon>Eukaryota</taxon>
        <taxon>Fungi</taxon>
        <taxon>Fungi incertae sedis</taxon>
        <taxon>Zoopagomycota</taxon>
        <taxon>Kickxellomycotina</taxon>
        <taxon>Harpellomycetes</taxon>
        <taxon>Harpellales</taxon>
        <taxon>Legeriomycetaceae</taxon>
        <taxon>Smittium</taxon>
    </lineage>
</organism>
<evidence type="ECO:0000313" key="2">
    <source>
        <dbReference type="EMBL" id="OLY81698.1"/>
    </source>
</evidence>
<evidence type="ECO:0000256" key="1">
    <source>
        <dbReference type="SAM" id="MobiDB-lite"/>
    </source>
</evidence>
<keyword evidence="3" id="KW-1185">Reference proteome</keyword>
<comment type="caution">
    <text evidence="2">The sequence shown here is derived from an EMBL/GenBank/DDBJ whole genome shotgun (WGS) entry which is preliminary data.</text>
</comment>
<protein>
    <submittedName>
        <fullName evidence="2">cAMP-independent regulatory protein pac2</fullName>
    </submittedName>
</protein>
<dbReference type="Pfam" id="PF09729">
    <property type="entry name" value="Gti1_Pac2"/>
    <property type="match status" value="1"/>
</dbReference>
<evidence type="ECO:0000313" key="3">
    <source>
        <dbReference type="Proteomes" id="UP000187455"/>
    </source>
</evidence>
<dbReference type="Proteomes" id="UP000187455">
    <property type="component" value="Unassembled WGS sequence"/>
</dbReference>
<dbReference type="OrthoDB" id="5572844at2759"/>
<gene>
    <name evidence="2" type="ORF">AYI68_g4193</name>
</gene>
<feature type="compositionally biased region" description="Basic and acidic residues" evidence="1">
    <location>
        <begin position="84"/>
        <end position="94"/>
    </location>
</feature>
<dbReference type="InterPro" id="IPR018608">
    <property type="entry name" value="Gti1/Pac2"/>
</dbReference>
<feature type="region of interest" description="Disordered" evidence="1">
    <location>
        <begin position="267"/>
        <end position="290"/>
    </location>
</feature>
<sequence length="443" mass="50344">METYFGYIESTNDCLLIFEACRLGILKCVQRRLSDDERVQISSGSIFVWDEEDSGIKRWTDGKSWSPSRVNGCFLSYHELDGKKSLSSRDRSDSYDLSGSSPTPQNKVGSYDVDSSQWDDSSYSNSSSFKKTGLIKKALSVFTSFGNKLHLICYYRKEDVSNSKLVPPSADPRLKDISIPRGMYPEMVPELIHPMVGFIPNSLSDPRSRSCSFSRSLKKKFEKSSPSANQCAIESNTKYIPYNYPKTYTSELRDDFWNNEPSLKRKFQHDQHSLTSQNHISNRNRSKRAYSSSYKLPPLNEINLHLSDSCTRPRLQTLASIAIVDSLNPIVYSASPQYRISPEDQDYNSNVHINSLNRSSFRSNSISVTDNKSLSPISVSDSESTNKPSLLPITCVDSKTVSRPDKIPSKIFDIKTKPKHTHYFQSREDKRQLAALRSTMFKI</sequence>
<dbReference type="EMBL" id="LSSL01002248">
    <property type="protein sequence ID" value="OLY81698.1"/>
    <property type="molecule type" value="Genomic_DNA"/>
</dbReference>